<feature type="compositionally biased region" description="Basic and acidic residues" evidence="1">
    <location>
        <begin position="139"/>
        <end position="151"/>
    </location>
</feature>
<name>A0A1I7ZWB2_9BILA</name>
<evidence type="ECO:0000313" key="3">
    <source>
        <dbReference type="Proteomes" id="UP000095287"/>
    </source>
</evidence>
<dbReference type="AlphaFoldDB" id="A0A1I7ZWB2"/>
<accession>A0A1I7ZWB2</accession>
<feature type="region of interest" description="Disordered" evidence="1">
    <location>
        <begin position="90"/>
        <end position="163"/>
    </location>
</feature>
<dbReference type="WBParaSite" id="L893_g30537.t1">
    <property type="protein sequence ID" value="L893_g30537.t1"/>
    <property type="gene ID" value="L893_g30537"/>
</dbReference>
<evidence type="ECO:0000313" key="4">
    <source>
        <dbReference type="WBParaSite" id="L893_g30537.t1"/>
    </source>
</evidence>
<evidence type="ECO:0000256" key="1">
    <source>
        <dbReference type="SAM" id="MobiDB-lite"/>
    </source>
</evidence>
<dbReference type="InterPro" id="IPR046347">
    <property type="entry name" value="bZIP_sf"/>
</dbReference>
<sequence length="224" mass="24186">MVGRVSGPIPPVRTPSAALFRELFTGKERARPSGSRPSALCCAVASQLRTILAMSYYPPQPHPYYYAPTAPAGPAPGYFNPYSNFGLPAPQLPQVSAPPSAINDSGFSSPPASSDECDKENAAAEKAPSKAKQATMSEEEQRKYREKRDRNNLAAKVSRQHRKLREQTLATELREAKQALSSLQKHHDMVVQAIHAGAGIADVLAFLQNPPTAPQGAAQGFTFF</sequence>
<dbReference type="GO" id="GO:0003700">
    <property type="term" value="F:DNA-binding transcription factor activity"/>
    <property type="evidence" value="ECO:0007669"/>
    <property type="project" value="InterPro"/>
</dbReference>
<proteinExistence type="predicted"/>
<organism evidence="3 4">
    <name type="scientific">Steinernema glaseri</name>
    <dbReference type="NCBI Taxonomy" id="37863"/>
    <lineage>
        <taxon>Eukaryota</taxon>
        <taxon>Metazoa</taxon>
        <taxon>Ecdysozoa</taxon>
        <taxon>Nematoda</taxon>
        <taxon>Chromadorea</taxon>
        <taxon>Rhabditida</taxon>
        <taxon>Tylenchina</taxon>
        <taxon>Panagrolaimomorpha</taxon>
        <taxon>Strongyloidoidea</taxon>
        <taxon>Steinernematidae</taxon>
        <taxon>Steinernema</taxon>
    </lineage>
</organism>
<evidence type="ECO:0000259" key="2">
    <source>
        <dbReference type="Pfam" id="PF07716"/>
    </source>
</evidence>
<feature type="domain" description="BZIP" evidence="2">
    <location>
        <begin position="143"/>
        <end position="187"/>
    </location>
</feature>
<dbReference type="Gene3D" id="1.20.5.170">
    <property type="match status" value="1"/>
</dbReference>
<reference evidence="4" key="1">
    <citation type="submission" date="2016-11" db="UniProtKB">
        <authorList>
            <consortium name="WormBaseParasite"/>
        </authorList>
    </citation>
    <scope>IDENTIFICATION</scope>
</reference>
<feature type="compositionally biased region" description="Polar residues" evidence="1">
    <location>
        <begin position="102"/>
        <end position="112"/>
    </location>
</feature>
<dbReference type="Proteomes" id="UP000095287">
    <property type="component" value="Unplaced"/>
</dbReference>
<protein>
    <submittedName>
        <fullName evidence="4">BZIP domain-containing protein</fullName>
    </submittedName>
</protein>
<dbReference type="InterPro" id="IPR004827">
    <property type="entry name" value="bZIP"/>
</dbReference>
<dbReference type="Pfam" id="PF07716">
    <property type="entry name" value="bZIP_2"/>
    <property type="match status" value="1"/>
</dbReference>
<keyword evidence="3" id="KW-1185">Reference proteome</keyword>
<dbReference type="SUPFAM" id="SSF57959">
    <property type="entry name" value="Leucine zipper domain"/>
    <property type="match status" value="1"/>
</dbReference>